<accession>A0A8T0JY69</accession>
<dbReference type="EMBL" id="JABFOF010000008">
    <property type="protein sequence ID" value="KAG2385187.1"/>
    <property type="molecule type" value="Genomic_DNA"/>
</dbReference>
<comment type="caution">
    <text evidence="1">The sequence shown here is derived from an EMBL/GenBank/DDBJ whole genome shotgun (WGS) entry which is preliminary data.</text>
</comment>
<dbReference type="Proteomes" id="UP000743370">
    <property type="component" value="Unassembled WGS sequence"/>
</dbReference>
<protein>
    <submittedName>
        <fullName evidence="1">Uncharacterized protein</fullName>
    </submittedName>
</protein>
<sequence length="104" mass="11905">MHVAMDEEGMEKIKVLGQQHQMEWDDTTILFFKGEEAANKVAKEDNFEILKKFESVGEKWLKMQGEASKEEMEIMESSPMQKPNLVVEYELPMAAMASLMVMGS</sequence>
<gene>
    <name evidence="1" type="ORF">HKW66_Vig0122790</name>
</gene>
<name>A0A8T0JY69_PHAAN</name>
<dbReference type="AlphaFoldDB" id="A0A8T0JY69"/>
<reference evidence="1 2" key="1">
    <citation type="submission" date="2020-05" db="EMBL/GenBank/DDBJ databases">
        <title>Vigna angularis (adzuki bean) Var. LongXiaoDou No. 4 denovo assembly.</title>
        <authorList>
            <person name="Xiang H."/>
        </authorList>
    </citation>
    <scope>NUCLEOTIDE SEQUENCE [LARGE SCALE GENOMIC DNA]</scope>
    <source>
        <tissue evidence="1">Leaf</tissue>
    </source>
</reference>
<evidence type="ECO:0000313" key="2">
    <source>
        <dbReference type="Proteomes" id="UP000743370"/>
    </source>
</evidence>
<proteinExistence type="predicted"/>
<evidence type="ECO:0000313" key="1">
    <source>
        <dbReference type="EMBL" id="KAG2385187.1"/>
    </source>
</evidence>
<organism evidence="1 2">
    <name type="scientific">Phaseolus angularis</name>
    <name type="common">Azuki bean</name>
    <name type="synonym">Vigna angularis</name>
    <dbReference type="NCBI Taxonomy" id="3914"/>
    <lineage>
        <taxon>Eukaryota</taxon>
        <taxon>Viridiplantae</taxon>
        <taxon>Streptophyta</taxon>
        <taxon>Embryophyta</taxon>
        <taxon>Tracheophyta</taxon>
        <taxon>Spermatophyta</taxon>
        <taxon>Magnoliopsida</taxon>
        <taxon>eudicotyledons</taxon>
        <taxon>Gunneridae</taxon>
        <taxon>Pentapetalae</taxon>
        <taxon>rosids</taxon>
        <taxon>fabids</taxon>
        <taxon>Fabales</taxon>
        <taxon>Fabaceae</taxon>
        <taxon>Papilionoideae</taxon>
        <taxon>50 kb inversion clade</taxon>
        <taxon>NPAAA clade</taxon>
        <taxon>indigoferoid/millettioid clade</taxon>
        <taxon>Phaseoleae</taxon>
        <taxon>Vigna</taxon>
    </lineage>
</organism>